<evidence type="ECO:0000256" key="7">
    <source>
        <dbReference type="ARBA" id="ARBA00022989"/>
    </source>
</evidence>
<keyword evidence="13" id="KW-1185">Reference proteome</keyword>
<keyword evidence="8 11" id="KW-0472">Membrane</keyword>
<evidence type="ECO:0000256" key="9">
    <source>
        <dbReference type="ARBA" id="ARBA00025439"/>
    </source>
</evidence>
<dbReference type="InterPro" id="IPR001851">
    <property type="entry name" value="ABC_transp_permease"/>
</dbReference>
<evidence type="ECO:0000256" key="8">
    <source>
        <dbReference type="ARBA" id="ARBA00023136"/>
    </source>
</evidence>
<feature type="transmembrane region" description="Helical" evidence="11">
    <location>
        <begin position="210"/>
        <end position="229"/>
    </location>
</feature>
<evidence type="ECO:0000256" key="5">
    <source>
        <dbReference type="ARBA" id="ARBA00022519"/>
    </source>
</evidence>
<feature type="transmembrane region" description="Helical" evidence="11">
    <location>
        <begin position="119"/>
        <end position="137"/>
    </location>
</feature>
<dbReference type="EMBL" id="CP118868">
    <property type="protein sequence ID" value="WEG35746.1"/>
    <property type="molecule type" value="Genomic_DNA"/>
</dbReference>
<comment type="subunit">
    <text evidence="2">The complex is composed of two ATP-binding proteins (LsrA), two transmembrane proteins (LsrC and LsrD) and a solute-binding protein (LsrB).</text>
</comment>
<protein>
    <recommendedName>
        <fullName evidence="10">Autoinducer 2 import system permease protein LsrC</fullName>
    </recommendedName>
</protein>
<feature type="transmembrane region" description="Helical" evidence="11">
    <location>
        <begin position="35"/>
        <end position="59"/>
    </location>
</feature>
<name>A0ABY8C4X5_9FIRM</name>
<evidence type="ECO:0000313" key="13">
    <source>
        <dbReference type="Proteomes" id="UP001220478"/>
    </source>
</evidence>
<accession>A0ABY8C4X5</accession>
<evidence type="ECO:0000256" key="6">
    <source>
        <dbReference type="ARBA" id="ARBA00022692"/>
    </source>
</evidence>
<dbReference type="Proteomes" id="UP001220478">
    <property type="component" value="Chromosome"/>
</dbReference>
<organism evidence="12 13">
    <name type="scientific">Amygdalobacter indicium</name>
    <dbReference type="NCBI Taxonomy" id="3029272"/>
    <lineage>
        <taxon>Bacteria</taxon>
        <taxon>Bacillati</taxon>
        <taxon>Bacillota</taxon>
        <taxon>Clostridia</taxon>
        <taxon>Eubacteriales</taxon>
        <taxon>Oscillospiraceae</taxon>
        <taxon>Amygdalobacter</taxon>
    </lineage>
</organism>
<evidence type="ECO:0000256" key="2">
    <source>
        <dbReference type="ARBA" id="ARBA00011262"/>
    </source>
</evidence>
<evidence type="ECO:0000313" key="12">
    <source>
        <dbReference type="EMBL" id="WEG35746.1"/>
    </source>
</evidence>
<keyword evidence="6 11" id="KW-0812">Transmembrane</keyword>
<dbReference type="PANTHER" id="PTHR32196">
    <property type="entry name" value="ABC TRANSPORTER PERMEASE PROTEIN YPHD-RELATED-RELATED"/>
    <property type="match status" value="1"/>
</dbReference>
<feature type="transmembrane region" description="Helical" evidence="11">
    <location>
        <begin position="12"/>
        <end position="29"/>
    </location>
</feature>
<sequence length="332" mass="35366">MLKKSIGKFVELRSLACLIGMLLIVGVINPEFLSITSVMNCFNDSVVFTLLSVGIAFVIFTGEIDVSVGMTLGLSAAVSSSLLRDGFSLPAAVIAAVVIGLIVGLVNGYLVAYRHIASLILTLATNGIGRGLIYVYTKGSWVENLPADFTAYSQMKIFSELTTFYLLAVLLVFVLDLLVKKTKRGRQFIAVGDNYNGALLVGIKAARIKLLAYVLCGVFAAVAGVIYSSRIGFITPLAGNAYEMKAIAACVIGGVSLIGGQGSVLGAAIGAVIMSSVNRILVFIGLSSNFDNTITGILLISLVVIDALLQKREAFKLKRYKFMLQENKKEGR</sequence>
<keyword evidence="3" id="KW-0813">Transport</keyword>
<keyword evidence="4" id="KW-1003">Cell membrane</keyword>
<feature type="transmembrane region" description="Helical" evidence="11">
    <location>
        <begin position="157"/>
        <end position="179"/>
    </location>
</feature>
<evidence type="ECO:0000256" key="3">
    <source>
        <dbReference type="ARBA" id="ARBA00022448"/>
    </source>
</evidence>
<keyword evidence="7 11" id="KW-1133">Transmembrane helix</keyword>
<dbReference type="CDD" id="cd06579">
    <property type="entry name" value="TM_PBP1_transp_AraH_like"/>
    <property type="match status" value="1"/>
</dbReference>
<comment type="function">
    <text evidence="9">Part of the ABC transporter complex LsrABCD involved in autoinducer 2 (AI-2) import. Probably responsible for the translocation of the substrate across the membrane.</text>
</comment>
<gene>
    <name evidence="12" type="ORF">PYS61_00875</name>
</gene>
<evidence type="ECO:0000256" key="1">
    <source>
        <dbReference type="ARBA" id="ARBA00004651"/>
    </source>
</evidence>
<proteinExistence type="predicted"/>
<comment type="subcellular location">
    <subcellularLocation>
        <location evidence="1">Cell membrane</location>
        <topology evidence="1">Multi-pass membrane protein</topology>
    </subcellularLocation>
</comment>
<feature type="transmembrane region" description="Helical" evidence="11">
    <location>
        <begin position="292"/>
        <end position="309"/>
    </location>
</feature>
<evidence type="ECO:0000256" key="4">
    <source>
        <dbReference type="ARBA" id="ARBA00022475"/>
    </source>
</evidence>
<dbReference type="Pfam" id="PF02653">
    <property type="entry name" value="BPD_transp_2"/>
    <property type="match status" value="1"/>
</dbReference>
<reference evidence="12 13" key="1">
    <citation type="submission" date="2023-02" db="EMBL/GenBank/DDBJ databases">
        <title>Novel Oscillospiraceae bacterial genomes.</title>
        <authorList>
            <person name="Srinivasan S."/>
            <person name="Austin M.N."/>
            <person name="Fiedler T.L."/>
            <person name="Strenk S.M."/>
            <person name="Agnew K.J."/>
            <person name="Nagana Gowda G.A."/>
            <person name="Raftery D."/>
            <person name="Beamer M.A."/>
            <person name="Achilles S.L."/>
            <person name="Wiesenfeld H.C."/>
            <person name="Fredricks D.N."/>
            <person name="Hillier S.L."/>
        </authorList>
    </citation>
    <scope>NUCLEOTIDE SEQUENCE [LARGE SCALE GENOMIC DNA]</scope>
    <source>
        <strain evidence="12 13">CHIC02 1186E3-8</strain>
    </source>
</reference>
<keyword evidence="5" id="KW-0997">Cell inner membrane</keyword>
<dbReference type="RefSeq" id="WP_315571856.1">
    <property type="nucleotide sequence ID" value="NZ_CP118868.1"/>
</dbReference>
<dbReference type="PANTHER" id="PTHR32196:SF29">
    <property type="entry name" value="AUTOINDUCER 2 IMPORT SYSTEM PERMEASE PROTEIN LSRC"/>
    <property type="match status" value="1"/>
</dbReference>
<evidence type="ECO:0000256" key="10">
    <source>
        <dbReference type="ARBA" id="ARBA00039382"/>
    </source>
</evidence>
<evidence type="ECO:0000256" key="11">
    <source>
        <dbReference type="SAM" id="Phobius"/>
    </source>
</evidence>
<feature type="transmembrane region" description="Helical" evidence="11">
    <location>
        <begin position="241"/>
        <end position="258"/>
    </location>
</feature>
<feature type="transmembrane region" description="Helical" evidence="11">
    <location>
        <begin position="89"/>
        <end position="112"/>
    </location>
</feature>